<evidence type="ECO:0000259" key="5">
    <source>
        <dbReference type="PROSITE" id="PS50102"/>
    </source>
</evidence>
<keyword evidence="1" id="KW-0507">mRNA processing</keyword>
<evidence type="ECO:0000256" key="1">
    <source>
        <dbReference type="ARBA" id="ARBA00022664"/>
    </source>
</evidence>
<dbReference type="SMART" id="SM00360">
    <property type="entry name" value="RRM"/>
    <property type="match status" value="1"/>
</dbReference>
<reference evidence="6 7" key="1">
    <citation type="journal article" date="2023" name="Plants (Basel)">
        <title>Bridging the Gap: Combining Genomics and Transcriptomics Approaches to Understand Stylosanthes scabra, an Orphan Legume from the Brazilian Caatinga.</title>
        <authorList>
            <person name="Ferreira-Neto J.R.C."/>
            <person name="da Silva M.D."/>
            <person name="Binneck E."/>
            <person name="de Melo N.F."/>
            <person name="da Silva R.H."/>
            <person name="de Melo A.L.T.M."/>
            <person name="Pandolfi V."/>
            <person name="Bustamante F.O."/>
            <person name="Brasileiro-Vidal A.C."/>
            <person name="Benko-Iseppon A.M."/>
        </authorList>
    </citation>
    <scope>NUCLEOTIDE SEQUENCE [LARGE SCALE GENOMIC DNA]</scope>
    <source>
        <tissue evidence="6">Leaves</tissue>
    </source>
</reference>
<dbReference type="InterPro" id="IPR012677">
    <property type="entry name" value="Nucleotide-bd_a/b_plait_sf"/>
</dbReference>
<protein>
    <submittedName>
        <fullName evidence="6">Serine arginine-rich splicing factor 2</fullName>
    </submittedName>
</protein>
<sequence length="470" mass="53296">MRVLDFVRKESESHTIYLDNLPRNVLKGEIFREFRRFGFVKDMYVSRKNRRNRNDSFAFIRFHDFTEALRAVEGMNGKIWYGRELLATISKYRRTNGNKGDRRFGGRKKKRSLKWVATRRRFGEMKSSFVENKAAEAEIQRLQRKVVIAEPSKEMCKLLERSLMGVNVNPMIFEDVQRRVWIEVMGLPVFTWSEDTFKNIAKLWGTYVYADDRLGELMSFTVARFLIDSYVWEQINEWIKIKVEDREFEVFVKEFGAEVFSRESHPNELEKRMMNDQESENCSGSWVKETQGNAAVNTPAMEGPEYSKSSDGNGDTLIEKVPVEVNAVNVGADEGVVVTMHGEPGENMEREVERVGGFGNGSDSDHPEPTKGKIDTVVNEGVGIGPLGSGPISSNADSCLFPPGFGPGSNQGHVHRPEPTILDVDVRKSPSLPAVTDRTVRELGQMANLGEKSDTMEAIKMRELCEIGGL</sequence>
<evidence type="ECO:0000256" key="4">
    <source>
        <dbReference type="PROSITE-ProRule" id="PRU00176"/>
    </source>
</evidence>
<evidence type="ECO:0000313" key="7">
    <source>
        <dbReference type="Proteomes" id="UP001341840"/>
    </source>
</evidence>
<gene>
    <name evidence="6" type="primary">SRSF2_1</name>
    <name evidence="6" type="ORF">PIB30_026924</name>
</gene>
<proteinExistence type="predicted"/>
<dbReference type="InterPro" id="IPR035979">
    <property type="entry name" value="RBD_domain_sf"/>
</dbReference>
<dbReference type="PROSITE" id="PS50102">
    <property type="entry name" value="RRM"/>
    <property type="match status" value="1"/>
</dbReference>
<dbReference type="InterPro" id="IPR000504">
    <property type="entry name" value="RRM_dom"/>
</dbReference>
<keyword evidence="3" id="KW-0508">mRNA splicing</keyword>
<name>A0ABU6X8Q7_9FABA</name>
<comment type="caution">
    <text evidence="6">The sequence shown here is derived from an EMBL/GenBank/DDBJ whole genome shotgun (WGS) entry which is preliminary data.</text>
</comment>
<organism evidence="6 7">
    <name type="scientific">Stylosanthes scabra</name>
    <dbReference type="NCBI Taxonomy" id="79078"/>
    <lineage>
        <taxon>Eukaryota</taxon>
        <taxon>Viridiplantae</taxon>
        <taxon>Streptophyta</taxon>
        <taxon>Embryophyta</taxon>
        <taxon>Tracheophyta</taxon>
        <taxon>Spermatophyta</taxon>
        <taxon>Magnoliopsida</taxon>
        <taxon>eudicotyledons</taxon>
        <taxon>Gunneridae</taxon>
        <taxon>Pentapetalae</taxon>
        <taxon>rosids</taxon>
        <taxon>fabids</taxon>
        <taxon>Fabales</taxon>
        <taxon>Fabaceae</taxon>
        <taxon>Papilionoideae</taxon>
        <taxon>50 kb inversion clade</taxon>
        <taxon>dalbergioids sensu lato</taxon>
        <taxon>Dalbergieae</taxon>
        <taxon>Pterocarpus clade</taxon>
        <taxon>Stylosanthes</taxon>
    </lineage>
</organism>
<feature type="domain" description="RRM" evidence="5">
    <location>
        <begin position="14"/>
        <end position="92"/>
    </location>
</feature>
<evidence type="ECO:0000256" key="3">
    <source>
        <dbReference type="ARBA" id="ARBA00023187"/>
    </source>
</evidence>
<dbReference type="Pfam" id="PF00076">
    <property type="entry name" value="RRM_1"/>
    <property type="match status" value="1"/>
</dbReference>
<dbReference type="Proteomes" id="UP001341840">
    <property type="component" value="Unassembled WGS sequence"/>
</dbReference>
<dbReference type="Gene3D" id="3.30.70.330">
    <property type="match status" value="1"/>
</dbReference>
<keyword evidence="7" id="KW-1185">Reference proteome</keyword>
<keyword evidence="4" id="KW-0694">RNA-binding</keyword>
<accession>A0ABU6X8Q7</accession>
<keyword evidence="2" id="KW-0747">Spliceosome</keyword>
<dbReference type="InterPro" id="IPR050907">
    <property type="entry name" value="SRSF"/>
</dbReference>
<dbReference type="CDD" id="cd00590">
    <property type="entry name" value="RRM_SF"/>
    <property type="match status" value="1"/>
</dbReference>
<evidence type="ECO:0000256" key="2">
    <source>
        <dbReference type="ARBA" id="ARBA00022728"/>
    </source>
</evidence>
<dbReference type="SUPFAM" id="SSF54928">
    <property type="entry name" value="RNA-binding domain, RBD"/>
    <property type="match status" value="1"/>
</dbReference>
<dbReference type="PANTHER" id="PTHR23147">
    <property type="entry name" value="SERINE/ARGININE RICH SPLICING FACTOR"/>
    <property type="match status" value="1"/>
</dbReference>
<dbReference type="EMBL" id="JASCZI010211551">
    <property type="protein sequence ID" value="MED6194272.1"/>
    <property type="molecule type" value="Genomic_DNA"/>
</dbReference>
<evidence type="ECO:0000313" key="6">
    <source>
        <dbReference type="EMBL" id="MED6194272.1"/>
    </source>
</evidence>